<accession>A0ABV7MZV8</accession>
<organism evidence="1 2">
    <name type="scientific">Mesorhizobium cantuariense</name>
    <dbReference type="NCBI Taxonomy" id="1300275"/>
    <lineage>
        <taxon>Bacteria</taxon>
        <taxon>Pseudomonadati</taxon>
        <taxon>Pseudomonadota</taxon>
        <taxon>Alphaproteobacteria</taxon>
        <taxon>Hyphomicrobiales</taxon>
        <taxon>Phyllobacteriaceae</taxon>
        <taxon>Mesorhizobium</taxon>
    </lineage>
</organism>
<reference evidence="2" key="1">
    <citation type="journal article" date="2019" name="Int. J. Syst. Evol. Microbiol.">
        <title>The Global Catalogue of Microorganisms (GCM) 10K type strain sequencing project: providing services to taxonomists for standard genome sequencing and annotation.</title>
        <authorList>
            <consortium name="The Broad Institute Genomics Platform"/>
            <consortium name="The Broad Institute Genome Sequencing Center for Infectious Disease"/>
            <person name="Wu L."/>
            <person name="Ma J."/>
        </authorList>
    </citation>
    <scope>NUCLEOTIDE SEQUENCE [LARGE SCALE GENOMIC DNA]</scope>
    <source>
        <strain evidence="2">ICMP 19515</strain>
    </source>
</reference>
<evidence type="ECO:0000313" key="1">
    <source>
        <dbReference type="EMBL" id="MFC3326612.1"/>
    </source>
</evidence>
<sequence>MQPEVNAAADSSRQSWDAQEIEELVRLMRKFADALGELPDTGA</sequence>
<dbReference type="Proteomes" id="UP001595648">
    <property type="component" value="Unassembled WGS sequence"/>
</dbReference>
<name>A0ABV7MZV8_9HYPH</name>
<dbReference type="RefSeq" id="WP_378985590.1">
    <property type="nucleotide sequence ID" value="NZ_JBHRVD010000001.1"/>
</dbReference>
<evidence type="ECO:0008006" key="3">
    <source>
        <dbReference type="Google" id="ProtNLM"/>
    </source>
</evidence>
<comment type="caution">
    <text evidence="1">The sequence shown here is derived from an EMBL/GenBank/DDBJ whole genome shotgun (WGS) entry which is preliminary data.</text>
</comment>
<dbReference type="EMBL" id="JBHRVD010000001">
    <property type="protein sequence ID" value="MFC3326612.1"/>
    <property type="molecule type" value="Genomic_DNA"/>
</dbReference>
<protein>
    <recommendedName>
        <fullName evidence="3">MarR family transcriptional regulator</fullName>
    </recommendedName>
</protein>
<proteinExistence type="predicted"/>
<gene>
    <name evidence="1" type="ORF">ACFOJ9_33365</name>
</gene>
<evidence type="ECO:0000313" key="2">
    <source>
        <dbReference type="Proteomes" id="UP001595648"/>
    </source>
</evidence>
<keyword evidence="2" id="KW-1185">Reference proteome</keyword>